<dbReference type="GO" id="GO:0015833">
    <property type="term" value="P:peptide transport"/>
    <property type="evidence" value="ECO:0007669"/>
    <property type="project" value="TreeGrafter"/>
</dbReference>
<dbReference type="PANTHER" id="PTHR30290">
    <property type="entry name" value="PERIPLASMIC BINDING COMPONENT OF ABC TRANSPORTER"/>
    <property type="match status" value="1"/>
</dbReference>
<keyword evidence="3" id="KW-0813">Transport</keyword>
<dbReference type="EMBL" id="CP044427">
    <property type="protein sequence ID" value="QFG69481.1"/>
    <property type="molecule type" value="Genomic_DNA"/>
</dbReference>
<feature type="domain" description="Solute-binding protein family 5" evidence="6">
    <location>
        <begin position="132"/>
        <end position="499"/>
    </location>
</feature>
<dbReference type="PIRSF" id="PIRSF002741">
    <property type="entry name" value="MppA"/>
    <property type="match status" value="1"/>
</dbReference>
<dbReference type="CDD" id="cd08492">
    <property type="entry name" value="PBP2_NikA_DppA_OppA_like_15"/>
    <property type="match status" value="1"/>
</dbReference>
<name>A0A5J6V8Q1_9MICO</name>
<dbReference type="GO" id="GO:1904680">
    <property type="term" value="F:peptide transmembrane transporter activity"/>
    <property type="evidence" value="ECO:0007669"/>
    <property type="project" value="TreeGrafter"/>
</dbReference>
<dbReference type="Pfam" id="PF00496">
    <property type="entry name" value="SBP_bac_5"/>
    <property type="match status" value="1"/>
</dbReference>
<dbReference type="SUPFAM" id="SSF53850">
    <property type="entry name" value="Periplasmic binding protein-like II"/>
    <property type="match status" value="1"/>
</dbReference>
<dbReference type="InterPro" id="IPR000914">
    <property type="entry name" value="SBP_5_dom"/>
</dbReference>
<organism evidence="7 8">
    <name type="scientific">Ornithinimicrobium pratense</name>
    <dbReference type="NCBI Taxonomy" id="2593973"/>
    <lineage>
        <taxon>Bacteria</taxon>
        <taxon>Bacillati</taxon>
        <taxon>Actinomycetota</taxon>
        <taxon>Actinomycetes</taxon>
        <taxon>Micrococcales</taxon>
        <taxon>Ornithinimicrobiaceae</taxon>
        <taxon>Ornithinimicrobium</taxon>
    </lineage>
</organism>
<proteinExistence type="inferred from homology"/>
<evidence type="ECO:0000259" key="6">
    <source>
        <dbReference type="Pfam" id="PF00496"/>
    </source>
</evidence>
<dbReference type="InterPro" id="IPR030678">
    <property type="entry name" value="Peptide/Ni-bd"/>
</dbReference>
<dbReference type="Gene3D" id="3.10.105.10">
    <property type="entry name" value="Dipeptide-binding Protein, Domain 3"/>
    <property type="match status" value="1"/>
</dbReference>
<dbReference type="KEGG" id="serw:FY030_12890"/>
<dbReference type="PANTHER" id="PTHR30290:SF10">
    <property type="entry name" value="PERIPLASMIC OLIGOPEPTIDE-BINDING PROTEIN-RELATED"/>
    <property type="match status" value="1"/>
</dbReference>
<comment type="subcellular location">
    <subcellularLocation>
        <location evidence="1">Cell envelope</location>
    </subcellularLocation>
</comment>
<keyword evidence="4" id="KW-0732">Signal</keyword>
<dbReference type="InterPro" id="IPR039424">
    <property type="entry name" value="SBP_5"/>
</dbReference>
<accession>A0A5J6V8Q1</accession>
<reference evidence="7 8" key="1">
    <citation type="submission" date="2019-09" db="EMBL/GenBank/DDBJ databases">
        <title>Serinicoccus pratensis sp. nov., isolated from meadow soil.</title>
        <authorList>
            <person name="Zhang W."/>
        </authorList>
    </citation>
    <scope>NUCLEOTIDE SEQUENCE [LARGE SCALE GENOMIC DNA]</scope>
    <source>
        <strain evidence="7 8">W204</strain>
    </source>
</reference>
<dbReference type="AlphaFoldDB" id="A0A5J6V8Q1"/>
<feature type="region of interest" description="Disordered" evidence="5">
    <location>
        <begin position="22"/>
        <end position="41"/>
    </location>
</feature>
<evidence type="ECO:0000313" key="7">
    <source>
        <dbReference type="EMBL" id="QFG69481.1"/>
    </source>
</evidence>
<evidence type="ECO:0000256" key="3">
    <source>
        <dbReference type="ARBA" id="ARBA00022448"/>
    </source>
</evidence>
<keyword evidence="8" id="KW-1185">Reference proteome</keyword>
<dbReference type="Proteomes" id="UP000326546">
    <property type="component" value="Chromosome"/>
</dbReference>
<dbReference type="Gene3D" id="3.40.190.10">
    <property type="entry name" value="Periplasmic binding protein-like II"/>
    <property type="match status" value="1"/>
</dbReference>
<sequence>MVRGCRPKVTIWFRSVGSDSHRMNRSLSVSEHPSRARRARPLPDSLGASVITPSRRSLGAAAFMVTAATITGCSAPGDGGSTAGPAEGGTLTYALDTPLNSLDPNLAGAAQEGRVLRQVVDSLVSLDADGAVQPWLAEEWEVSDDGEQYVFTLRDDVMFSDDTPLNAEAVCFNFDRIADPANGSLGAKPMLGPYAGCEATEEFTATISLTEPFVPFLNYASSTFLGIASPAAVETMGAAEFAQAPVGSGPFVVESYTPNDRVTMVRNEDYQWGPATAAHQGPAYLDKLVFQIIPDATVRIGSLRAGEVDMIGVVPETEFTAVDADTTLDLLSEPQPGTTAQLFLNQSQPGLDDVNVRKAIRAAVDWETAVQSLYFGAYDYAWGLLTPVTPGYSDSAEGAYEYDPELAAELLEEAGWIEGADGIREKNGERLVLRYIESDPSVQKKQDYGSFIAANLADVGIEVDLAFQANAPLQADRQNSNYALATLSYSNADPNVLANTLLSSNIPTPEQATFNLSHIEDSELDALLAEGRTETDADARAAIYEEVQDIVIENAYTIGMYVPVYTIASKAGITGLSFSIGYPMLYDVQLPSS</sequence>
<evidence type="ECO:0000256" key="2">
    <source>
        <dbReference type="ARBA" id="ARBA00005695"/>
    </source>
</evidence>
<evidence type="ECO:0000256" key="4">
    <source>
        <dbReference type="ARBA" id="ARBA00022729"/>
    </source>
</evidence>
<evidence type="ECO:0000313" key="8">
    <source>
        <dbReference type="Proteomes" id="UP000326546"/>
    </source>
</evidence>
<evidence type="ECO:0000256" key="1">
    <source>
        <dbReference type="ARBA" id="ARBA00004196"/>
    </source>
</evidence>
<dbReference type="OrthoDB" id="9796817at2"/>
<dbReference type="GO" id="GO:0042597">
    <property type="term" value="C:periplasmic space"/>
    <property type="evidence" value="ECO:0007669"/>
    <property type="project" value="UniProtKB-ARBA"/>
</dbReference>
<evidence type="ECO:0000256" key="5">
    <source>
        <dbReference type="SAM" id="MobiDB-lite"/>
    </source>
</evidence>
<dbReference type="GO" id="GO:0043190">
    <property type="term" value="C:ATP-binding cassette (ABC) transporter complex"/>
    <property type="evidence" value="ECO:0007669"/>
    <property type="project" value="InterPro"/>
</dbReference>
<comment type="similarity">
    <text evidence="2">Belongs to the bacterial solute-binding protein 5 family.</text>
</comment>
<dbReference type="GO" id="GO:0030313">
    <property type="term" value="C:cell envelope"/>
    <property type="evidence" value="ECO:0007669"/>
    <property type="project" value="UniProtKB-SubCell"/>
</dbReference>
<protein>
    <submittedName>
        <fullName evidence="7">ABC transporter substrate-binding protein</fullName>
    </submittedName>
</protein>
<gene>
    <name evidence="7" type="ORF">FY030_12890</name>
</gene>